<feature type="domain" description="N-acetyltransferase" evidence="1">
    <location>
        <begin position="11"/>
        <end position="226"/>
    </location>
</feature>
<proteinExistence type="predicted"/>
<dbReference type="InterPro" id="IPR000182">
    <property type="entry name" value="GNAT_dom"/>
</dbReference>
<dbReference type="PROSITE" id="PS51186">
    <property type="entry name" value="GNAT"/>
    <property type="match status" value="1"/>
</dbReference>
<dbReference type="InterPro" id="IPR016181">
    <property type="entry name" value="Acyl_CoA_acyltransferase"/>
</dbReference>
<dbReference type="GO" id="GO:0016747">
    <property type="term" value="F:acyltransferase activity, transferring groups other than amino-acyl groups"/>
    <property type="evidence" value="ECO:0007669"/>
    <property type="project" value="InterPro"/>
</dbReference>
<organism evidence="2 3">
    <name type="scientific">Orbilia oligospora</name>
    <name type="common">Nematode-trapping fungus</name>
    <name type="synonym">Arthrobotrys oligospora</name>
    <dbReference type="NCBI Taxonomy" id="2813651"/>
    <lineage>
        <taxon>Eukaryota</taxon>
        <taxon>Fungi</taxon>
        <taxon>Dikarya</taxon>
        <taxon>Ascomycota</taxon>
        <taxon>Pezizomycotina</taxon>
        <taxon>Orbiliomycetes</taxon>
        <taxon>Orbiliales</taxon>
        <taxon>Orbiliaceae</taxon>
        <taxon>Orbilia</taxon>
    </lineage>
</organism>
<sequence length="242" mass="26672">MQQPNTPAPTYHIIPATPFHIPQITAIVNHYILTTIVNKSYRSLPESHYQNILTDNHSRRKLPFFVAIEVPQNSDNGDSSSIEGAIGEKVIGFITVTPWFPSKLGYAYTLEVSLYISPTQRGGGIGTALLTTLISHLEGNEYFTFSEGGAVVISSSPSLSSSKVPDEPNVVHGIPVKCTQLLALMAIVEDTELDGKVRGFYGKQGFEVMGIMRGVGWKFGKRRNVRMLAREMNMGYIPDLIE</sequence>
<comment type="caution">
    <text evidence="2">The sequence shown here is derived from an EMBL/GenBank/DDBJ whole genome shotgun (WGS) entry which is preliminary data.</text>
</comment>
<dbReference type="CDD" id="cd04301">
    <property type="entry name" value="NAT_SF"/>
    <property type="match status" value="1"/>
</dbReference>
<dbReference type="EMBL" id="WIQW01000055">
    <property type="protein sequence ID" value="KAF3091736.1"/>
    <property type="molecule type" value="Genomic_DNA"/>
</dbReference>
<name>A0A7C8J3H7_ORBOL</name>
<evidence type="ECO:0000259" key="1">
    <source>
        <dbReference type="PROSITE" id="PS51186"/>
    </source>
</evidence>
<dbReference type="AlphaFoldDB" id="A0A7C8J3H7"/>
<protein>
    <recommendedName>
        <fullName evidence="1">N-acetyltransferase domain-containing protein</fullName>
    </recommendedName>
</protein>
<evidence type="ECO:0000313" key="3">
    <source>
        <dbReference type="Proteomes" id="UP000475325"/>
    </source>
</evidence>
<reference evidence="2 3" key="1">
    <citation type="submission" date="2019-06" db="EMBL/GenBank/DDBJ databases">
        <authorList>
            <person name="Palmer J.M."/>
        </authorList>
    </citation>
    <scope>NUCLEOTIDE SEQUENCE [LARGE SCALE GENOMIC DNA]</scope>
    <source>
        <strain evidence="2 3">TWF102</strain>
    </source>
</reference>
<evidence type="ECO:0000313" key="2">
    <source>
        <dbReference type="EMBL" id="KAF3091736.1"/>
    </source>
</evidence>
<accession>A0A7C8J3H7</accession>
<dbReference type="SUPFAM" id="SSF55729">
    <property type="entry name" value="Acyl-CoA N-acyltransferases (Nat)"/>
    <property type="match status" value="1"/>
</dbReference>
<dbReference type="Pfam" id="PF00583">
    <property type="entry name" value="Acetyltransf_1"/>
    <property type="match status" value="1"/>
</dbReference>
<dbReference type="Gene3D" id="3.40.630.30">
    <property type="match status" value="1"/>
</dbReference>
<gene>
    <name evidence="2" type="ORF">TWF102_008715</name>
</gene>
<dbReference type="Proteomes" id="UP000475325">
    <property type="component" value="Unassembled WGS sequence"/>
</dbReference>